<evidence type="ECO:0000256" key="3">
    <source>
        <dbReference type="ARBA" id="ARBA00022741"/>
    </source>
</evidence>
<evidence type="ECO:0000256" key="5">
    <source>
        <dbReference type="ARBA" id="ARBA00022840"/>
    </source>
</evidence>
<protein>
    <recommendedName>
        <fullName evidence="10">Protein kinase domain-containing protein</fullName>
    </recommendedName>
</protein>
<dbReference type="EMBL" id="JAACJM010000094">
    <property type="protein sequence ID" value="KAF5347491.1"/>
    <property type="molecule type" value="Genomic_DNA"/>
</dbReference>
<evidence type="ECO:0000256" key="2">
    <source>
        <dbReference type="ARBA" id="ARBA00022679"/>
    </source>
</evidence>
<feature type="compositionally biased region" description="Basic residues" evidence="6">
    <location>
        <begin position="314"/>
        <end position="325"/>
    </location>
</feature>
<keyword evidence="2" id="KW-0808">Transferase</keyword>
<feature type="compositionally biased region" description="Acidic residues" evidence="6">
    <location>
        <begin position="277"/>
        <end position="298"/>
    </location>
</feature>
<keyword evidence="7" id="KW-0812">Transmembrane</keyword>
<keyword evidence="7" id="KW-0472">Membrane</keyword>
<evidence type="ECO:0000313" key="8">
    <source>
        <dbReference type="EMBL" id="KAF5347491.1"/>
    </source>
</evidence>
<proteinExistence type="predicted"/>
<sequence length="576" mass="63749">MVAVVGIDAELPSDSLRLICQISTHQTFQYQQQHKMMICLEDFARGLLVELSNFSAVYILTLPPRCSQRCNPSGWKDKRRILRIEWITGMRWQLWEAPGPIIKPAEQVLADTLECTRLAFMVPAEAISQHSECRLFQSYDPLSSALAPLISILSLSLNDFNVFVTLKHADPTELDLTTRRVFLPSFTLKLPSPSGSSHPYANANAPPMRLSQANGHGHGIGSSRYGGLGIPGYDYGYDQGFLLLTPESSTMQKRNLQATLVEKLKKMEEEVRARDLEGEEDEGESTEGNDGDGTETEGEGNGKKRHQYEWDHKKASKPSLKKKSTKTLGSDDASSTNTNSASSSPTTSSSTTASTRRPSLKKKKSSSNTKGTKKTLHLSPSTLTDIYELSTGNRGGVMKVKHIETGMVLAKKVSLSVPFFVFISVVVAIIGYFIGVIVDMGTMGWLPFPCCWNYGLGICQNLRCGDYEVPLELVLKAEIVLIDAKPQIRKQLLCELHILHTCTKHSKNKVTGAKYIVTSYGAYLQEPNICICMEFMDRGSFNSLYKSPTSPLHGPIPINILRRVAQSVLEGLDFFV</sequence>
<keyword evidence="3" id="KW-0547">Nucleotide-binding</keyword>
<evidence type="ECO:0000256" key="4">
    <source>
        <dbReference type="ARBA" id="ARBA00022777"/>
    </source>
</evidence>
<dbReference type="SUPFAM" id="SSF56112">
    <property type="entry name" value="Protein kinase-like (PK-like)"/>
    <property type="match status" value="1"/>
</dbReference>
<dbReference type="Proteomes" id="UP000559256">
    <property type="component" value="Unassembled WGS sequence"/>
</dbReference>
<evidence type="ECO:0000313" key="9">
    <source>
        <dbReference type="Proteomes" id="UP000559256"/>
    </source>
</evidence>
<dbReference type="GO" id="GO:0004712">
    <property type="term" value="F:protein serine/threonine/tyrosine kinase activity"/>
    <property type="evidence" value="ECO:0007669"/>
    <property type="project" value="UniProtKB-ARBA"/>
</dbReference>
<dbReference type="GO" id="GO:0004674">
    <property type="term" value="F:protein serine/threonine kinase activity"/>
    <property type="evidence" value="ECO:0007669"/>
    <property type="project" value="UniProtKB-KW"/>
</dbReference>
<organism evidence="8 9">
    <name type="scientific">Tetrapyrgos nigripes</name>
    <dbReference type="NCBI Taxonomy" id="182062"/>
    <lineage>
        <taxon>Eukaryota</taxon>
        <taxon>Fungi</taxon>
        <taxon>Dikarya</taxon>
        <taxon>Basidiomycota</taxon>
        <taxon>Agaricomycotina</taxon>
        <taxon>Agaricomycetes</taxon>
        <taxon>Agaricomycetidae</taxon>
        <taxon>Agaricales</taxon>
        <taxon>Marasmiineae</taxon>
        <taxon>Marasmiaceae</taxon>
        <taxon>Tetrapyrgos</taxon>
    </lineage>
</organism>
<dbReference type="PANTHER" id="PTHR47448:SF1">
    <property type="entry name" value="SERINE_THREONINE-PROTEIN KINASE STE7 HOMOLOG"/>
    <property type="match status" value="1"/>
</dbReference>
<feature type="region of interest" description="Disordered" evidence="6">
    <location>
        <begin position="271"/>
        <end position="376"/>
    </location>
</feature>
<gene>
    <name evidence="8" type="ORF">D9758_015068</name>
</gene>
<dbReference type="PANTHER" id="PTHR47448">
    <property type="entry name" value="DUAL SPECIFICITY MITOGEN-ACTIVATED PROTEIN KINASE KINASE DSOR1-LIKE PROTEIN"/>
    <property type="match status" value="1"/>
</dbReference>
<keyword evidence="9" id="KW-1185">Reference proteome</keyword>
<dbReference type="Gene3D" id="3.30.200.20">
    <property type="entry name" value="Phosphorylase Kinase, domain 1"/>
    <property type="match status" value="2"/>
</dbReference>
<accession>A0A8H5CUU0</accession>
<dbReference type="InterPro" id="IPR011009">
    <property type="entry name" value="Kinase-like_dom_sf"/>
</dbReference>
<dbReference type="GO" id="GO:0005524">
    <property type="term" value="F:ATP binding"/>
    <property type="evidence" value="ECO:0007669"/>
    <property type="project" value="UniProtKB-KW"/>
</dbReference>
<evidence type="ECO:0000256" key="7">
    <source>
        <dbReference type="SAM" id="Phobius"/>
    </source>
</evidence>
<evidence type="ECO:0000256" key="6">
    <source>
        <dbReference type="SAM" id="MobiDB-lite"/>
    </source>
</evidence>
<keyword evidence="1" id="KW-0723">Serine/threonine-protein kinase</keyword>
<comment type="caution">
    <text evidence="8">The sequence shown here is derived from an EMBL/GenBank/DDBJ whole genome shotgun (WGS) entry which is preliminary data.</text>
</comment>
<feature type="transmembrane region" description="Helical" evidence="7">
    <location>
        <begin position="417"/>
        <end position="438"/>
    </location>
</feature>
<keyword evidence="5" id="KW-0067">ATP-binding</keyword>
<reference evidence="8 9" key="1">
    <citation type="journal article" date="2020" name="ISME J.">
        <title>Uncovering the hidden diversity of litter-decomposition mechanisms in mushroom-forming fungi.</title>
        <authorList>
            <person name="Floudas D."/>
            <person name="Bentzer J."/>
            <person name="Ahren D."/>
            <person name="Johansson T."/>
            <person name="Persson P."/>
            <person name="Tunlid A."/>
        </authorList>
    </citation>
    <scope>NUCLEOTIDE SEQUENCE [LARGE SCALE GENOMIC DNA]</scope>
    <source>
        <strain evidence="8 9">CBS 291.85</strain>
    </source>
</reference>
<evidence type="ECO:0000256" key="1">
    <source>
        <dbReference type="ARBA" id="ARBA00022527"/>
    </source>
</evidence>
<dbReference type="AlphaFoldDB" id="A0A8H5CUU0"/>
<keyword evidence="7" id="KW-1133">Transmembrane helix</keyword>
<evidence type="ECO:0008006" key="10">
    <source>
        <dbReference type="Google" id="ProtNLM"/>
    </source>
</evidence>
<feature type="compositionally biased region" description="Low complexity" evidence="6">
    <location>
        <begin position="326"/>
        <end position="357"/>
    </location>
</feature>
<feature type="compositionally biased region" description="Basic residues" evidence="6">
    <location>
        <begin position="358"/>
        <end position="376"/>
    </location>
</feature>
<name>A0A8H5CUU0_9AGAR</name>
<keyword evidence="4" id="KW-0418">Kinase</keyword>
<dbReference type="InterPro" id="IPR050915">
    <property type="entry name" value="MAP_kinase_kinase"/>
</dbReference>